<dbReference type="SUPFAM" id="SSF74653">
    <property type="entry name" value="TolA/TonB C-terminal domain"/>
    <property type="match status" value="1"/>
</dbReference>
<accession>A0A9D9HCG1</accession>
<comment type="subcellular location">
    <subcellularLocation>
        <location evidence="1">Membrane</location>
        <topology evidence="1">Single-pass membrane protein</topology>
    </subcellularLocation>
</comment>
<evidence type="ECO:0000256" key="4">
    <source>
        <dbReference type="ARBA" id="ARBA00023136"/>
    </source>
</evidence>
<dbReference type="Gene3D" id="3.30.1150.10">
    <property type="match status" value="1"/>
</dbReference>
<organism evidence="6 7">
    <name type="scientific">Candidatus Cryptobacteroides merdavium</name>
    <dbReference type="NCBI Taxonomy" id="2840769"/>
    <lineage>
        <taxon>Bacteria</taxon>
        <taxon>Pseudomonadati</taxon>
        <taxon>Bacteroidota</taxon>
        <taxon>Bacteroidia</taxon>
        <taxon>Bacteroidales</taxon>
        <taxon>Candidatus Cryptobacteroides</taxon>
    </lineage>
</organism>
<dbReference type="InterPro" id="IPR006260">
    <property type="entry name" value="TonB/TolA_C"/>
</dbReference>
<feature type="transmembrane region" description="Helical" evidence="5">
    <location>
        <begin position="39"/>
        <end position="60"/>
    </location>
</feature>
<proteinExistence type="predicted"/>
<protein>
    <submittedName>
        <fullName evidence="6">TonB family protein</fullName>
    </submittedName>
</protein>
<evidence type="ECO:0000256" key="2">
    <source>
        <dbReference type="ARBA" id="ARBA00022692"/>
    </source>
</evidence>
<comment type="caution">
    <text evidence="6">The sequence shown here is derived from an EMBL/GenBank/DDBJ whole genome shotgun (WGS) entry which is preliminary data.</text>
</comment>
<dbReference type="AlphaFoldDB" id="A0A9D9HCG1"/>
<reference evidence="6" key="1">
    <citation type="submission" date="2020-10" db="EMBL/GenBank/DDBJ databases">
        <authorList>
            <person name="Gilroy R."/>
        </authorList>
    </citation>
    <scope>NUCLEOTIDE SEQUENCE</scope>
    <source>
        <strain evidence="6">D5-748</strain>
    </source>
</reference>
<keyword evidence="3 5" id="KW-1133">Transmembrane helix</keyword>
<keyword evidence="4 5" id="KW-0472">Membrane</keyword>
<dbReference type="NCBIfam" id="TIGR01352">
    <property type="entry name" value="tonB_Cterm"/>
    <property type="match status" value="1"/>
</dbReference>
<reference evidence="6" key="2">
    <citation type="journal article" date="2021" name="PeerJ">
        <title>Extensive microbial diversity within the chicken gut microbiome revealed by metagenomics and culture.</title>
        <authorList>
            <person name="Gilroy R."/>
            <person name="Ravi A."/>
            <person name="Getino M."/>
            <person name="Pursley I."/>
            <person name="Horton D.L."/>
            <person name="Alikhan N.F."/>
            <person name="Baker D."/>
            <person name="Gharbi K."/>
            <person name="Hall N."/>
            <person name="Watson M."/>
            <person name="Adriaenssens E.M."/>
            <person name="Foster-Nyarko E."/>
            <person name="Jarju S."/>
            <person name="Secka A."/>
            <person name="Antonio M."/>
            <person name="Oren A."/>
            <person name="Chaudhuri R.R."/>
            <person name="La Ragione R."/>
            <person name="Hildebrand F."/>
            <person name="Pallen M.J."/>
        </authorList>
    </citation>
    <scope>NUCLEOTIDE SEQUENCE</scope>
    <source>
        <strain evidence="6">D5-748</strain>
    </source>
</reference>
<dbReference type="Proteomes" id="UP000823619">
    <property type="component" value="Unassembled WGS sequence"/>
</dbReference>
<name>A0A9D9HCG1_9BACT</name>
<sequence>MKTVAASRIWQALSRAGRSISVAADKIGKVLGMHKEDKAGLYITVIFHLVVLIIMLGGTLSSAIRGDSSYLIDFSRQEEEKRLAEEEEFKDEISKRLDRMLDGGDIRMPQQQEIRNIAVDASESSILKDDRNTDAEKLYADAARLQEELANGYRQDLAPEDMRNETVDLSAVQNQTDNAEKPVYKGPSVVSYTLDGRKASTLKIPAYRCIGGGEVTVIITVDNSGRVVNAKVMDDVSSGDECLRNFAVRAARLSRFSASPTAPHNQVGEIVYRFVAQ</sequence>
<gene>
    <name evidence="6" type="ORF">IAC23_02985</name>
</gene>
<evidence type="ECO:0000313" key="7">
    <source>
        <dbReference type="Proteomes" id="UP000823619"/>
    </source>
</evidence>
<evidence type="ECO:0000256" key="3">
    <source>
        <dbReference type="ARBA" id="ARBA00022989"/>
    </source>
</evidence>
<evidence type="ECO:0000256" key="1">
    <source>
        <dbReference type="ARBA" id="ARBA00004167"/>
    </source>
</evidence>
<evidence type="ECO:0000313" key="6">
    <source>
        <dbReference type="EMBL" id="MBO8444647.1"/>
    </source>
</evidence>
<dbReference type="EMBL" id="JADIMO010000034">
    <property type="protein sequence ID" value="MBO8444647.1"/>
    <property type="molecule type" value="Genomic_DNA"/>
</dbReference>
<keyword evidence="2 5" id="KW-0812">Transmembrane</keyword>
<dbReference type="GO" id="GO:0016020">
    <property type="term" value="C:membrane"/>
    <property type="evidence" value="ECO:0007669"/>
    <property type="project" value="UniProtKB-SubCell"/>
</dbReference>
<evidence type="ECO:0000256" key="5">
    <source>
        <dbReference type="SAM" id="Phobius"/>
    </source>
</evidence>